<name>A0A8S9QSB5_BRACR</name>
<gene>
    <name evidence="2" type="ORF">F2Q69_00021361</name>
</gene>
<dbReference type="EMBL" id="QGKX02001290">
    <property type="protein sequence ID" value="KAF3541598.1"/>
    <property type="molecule type" value="Genomic_DNA"/>
</dbReference>
<accession>A0A8S9QSB5</accession>
<evidence type="ECO:0000313" key="2">
    <source>
        <dbReference type="EMBL" id="KAF3541598.1"/>
    </source>
</evidence>
<evidence type="ECO:0000313" key="3">
    <source>
        <dbReference type="Proteomes" id="UP000712600"/>
    </source>
</evidence>
<proteinExistence type="predicted"/>
<dbReference type="Proteomes" id="UP000712600">
    <property type="component" value="Unassembled WGS sequence"/>
</dbReference>
<organism evidence="2 3">
    <name type="scientific">Brassica cretica</name>
    <name type="common">Mustard</name>
    <dbReference type="NCBI Taxonomy" id="69181"/>
    <lineage>
        <taxon>Eukaryota</taxon>
        <taxon>Viridiplantae</taxon>
        <taxon>Streptophyta</taxon>
        <taxon>Embryophyta</taxon>
        <taxon>Tracheophyta</taxon>
        <taxon>Spermatophyta</taxon>
        <taxon>Magnoliopsida</taxon>
        <taxon>eudicotyledons</taxon>
        <taxon>Gunneridae</taxon>
        <taxon>Pentapetalae</taxon>
        <taxon>rosids</taxon>
        <taxon>malvids</taxon>
        <taxon>Brassicales</taxon>
        <taxon>Brassicaceae</taxon>
        <taxon>Brassiceae</taxon>
        <taxon>Brassica</taxon>
    </lineage>
</organism>
<dbReference type="AlphaFoldDB" id="A0A8S9QSB5"/>
<protein>
    <submittedName>
        <fullName evidence="2">Uncharacterized protein</fullName>
    </submittedName>
</protein>
<sequence>MLLDRNRASDSGGRDSGEDGDRQRRRPAKTETGEDGSEKRWWWRWRRAIVDWRDDDGSGGDERRRYRHCNFVSSSSCTNTLQSQFEKNPNLVSNTGSHFLYCITNVWQANQQRREERRMGYTEKTKTANFRFCLMSLNSNGLVSKTKYREVWPM</sequence>
<reference evidence="2" key="1">
    <citation type="submission" date="2019-12" db="EMBL/GenBank/DDBJ databases">
        <title>Genome sequencing and annotation of Brassica cretica.</title>
        <authorList>
            <person name="Studholme D.J."/>
            <person name="Sarris P."/>
        </authorList>
    </citation>
    <scope>NUCLEOTIDE SEQUENCE</scope>
    <source>
        <strain evidence="2">PFS-109/04</strain>
        <tissue evidence="2">Leaf</tissue>
    </source>
</reference>
<comment type="caution">
    <text evidence="2">The sequence shown here is derived from an EMBL/GenBank/DDBJ whole genome shotgun (WGS) entry which is preliminary data.</text>
</comment>
<feature type="region of interest" description="Disordered" evidence="1">
    <location>
        <begin position="1"/>
        <end position="35"/>
    </location>
</feature>
<evidence type="ECO:0000256" key="1">
    <source>
        <dbReference type="SAM" id="MobiDB-lite"/>
    </source>
</evidence>